<feature type="non-terminal residue" evidence="2">
    <location>
        <position position="173"/>
    </location>
</feature>
<dbReference type="EMBL" id="BART01036349">
    <property type="protein sequence ID" value="GAH10069.1"/>
    <property type="molecule type" value="Genomic_DNA"/>
</dbReference>
<dbReference type="InterPro" id="IPR013783">
    <property type="entry name" value="Ig-like_fold"/>
</dbReference>
<gene>
    <name evidence="2" type="ORF">S01H4_61338</name>
</gene>
<comment type="caution">
    <text evidence="2">The sequence shown here is derived from an EMBL/GenBank/DDBJ whole genome shotgun (WGS) entry which is preliminary data.</text>
</comment>
<dbReference type="InterPro" id="IPR011635">
    <property type="entry name" value="CARDB"/>
</dbReference>
<dbReference type="AlphaFoldDB" id="X1DYT2"/>
<sequence length="173" mass="18694">TDMDVVAAVGDMRIVWWRNSLITEHNVGPLSIDIPPIVPLDTTIFPHATVKNFGLNTETFNVTCTIDPGAYSSTTVSYLTPGESILVTFADPFTFFEGGSYTVTVYTRLLADENPGNDTLVTVIEVPVILDVGPISIDIPASVPEDTTFYPMATVKNFGSITIGSFPVTCEIQ</sequence>
<proteinExistence type="predicted"/>
<feature type="domain" description="CARDB" evidence="1">
    <location>
        <begin position="47"/>
        <end position="106"/>
    </location>
</feature>
<feature type="non-terminal residue" evidence="2">
    <location>
        <position position="1"/>
    </location>
</feature>
<organism evidence="2">
    <name type="scientific">marine sediment metagenome</name>
    <dbReference type="NCBI Taxonomy" id="412755"/>
    <lineage>
        <taxon>unclassified sequences</taxon>
        <taxon>metagenomes</taxon>
        <taxon>ecological metagenomes</taxon>
    </lineage>
</organism>
<accession>X1DYT2</accession>
<dbReference type="Gene3D" id="2.60.40.10">
    <property type="entry name" value="Immunoglobulins"/>
    <property type="match status" value="1"/>
</dbReference>
<name>X1DYT2_9ZZZZ</name>
<evidence type="ECO:0000313" key="2">
    <source>
        <dbReference type="EMBL" id="GAH10069.1"/>
    </source>
</evidence>
<dbReference type="Pfam" id="PF07705">
    <property type="entry name" value="CARDB"/>
    <property type="match status" value="1"/>
</dbReference>
<protein>
    <recommendedName>
        <fullName evidence="1">CARDB domain-containing protein</fullName>
    </recommendedName>
</protein>
<reference evidence="2" key="1">
    <citation type="journal article" date="2014" name="Front. Microbiol.">
        <title>High frequency of phylogenetically diverse reductive dehalogenase-homologous genes in deep subseafloor sedimentary metagenomes.</title>
        <authorList>
            <person name="Kawai M."/>
            <person name="Futagami T."/>
            <person name="Toyoda A."/>
            <person name="Takaki Y."/>
            <person name="Nishi S."/>
            <person name="Hori S."/>
            <person name="Arai W."/>
            <person name="Tsubouchi T."/>
            <person name="Morono Y."/>
            <person name="Uchiyama I."/>
            <person name="Ito T."/>
            <person name="Fujiyama A."/>
            <person name="Inagaki F."/>
            <person name="Takami H."/>
        </authorList>
    </citation>
    <scope>NUCLEOTIDE SEQUENCE</scope>
    <source>
        <strain evidence="2">Expedition CK06-06</strain>
    </source>
</reference>
<evidence type="ECO:0000259" key="1">
    <source>
        <dbReference type="Pfam" id="PF07705"/>
    </source>
</evidence>